<evidence type="ECO:0000313" key="2">
    <source>
        <dbReference type="EMBL" id="KAG7391543.1"/>
    </source>
</evidence>
<gene>
    <name evidence="2" type="ORF">PHYPSEUDO_004613</name>
</gene>
<name>A0A8T1WHV9_9STRA</name>
<evidence type="ECO:0000256" key="1">
    <source>
        <dbReference type="SAM" id="MobiDB-lite"/>
    </source>
</evidence>
<feature type="compositionally biased region" description="Basic and acidic residues" evidence="1">
    <location>
        <begin position="80"/>
        <end position="92"/>
    </location>
</feature>
<dbReference type="EMBL" id="JAGDFM010000020">
    <property type="protein sequence ID" value="KAG7391543.1"/>
    <property type="molecule type" value="Genomic_DNA"/>
</dbReference>
<protein>
    <submittedName>
        <fullName evidence="2">Uncharacterized protein</fullName>
    </submittedName>
</protein>
<accession>A0A8T1WHV9</accession>
<organism evidence="2 3">
    <name type="scientific">Phytophthora pseudosyringae</name>
    <dbReference type="NCBI Taxonomy" id="221518"/>
    <lineage>
        <taxon>Eukaryota</taxon>
        <taxon>Sar</taxon>
        <taxon>Stramenopiles</taxon>
        <taxon>Oomycota</taxon>
        <taxon>Peronosporomycetes</taxon>
        <taxon>Peronosporales</taxon>
        <taxon>Peronosporaceae</taxon>
        <taxon>Phytophthora</taxon>
    </lineage>
</organism>
<dbReference type="Proteomes" id="UP000694044">
    <property type="component" value="Unassembled WGS sequence"/>
</dbReference>
<comment type="caution">
    <text evidence="2">The sequence shown here is derived from an EMBL/GenBank/DDBJ whole genome shotgun (WGS) entry which is preliminary data.</text>
</comment>
<feature type="compositionally biased region" description="Polar residues" evidence="1">
    <location>
        <begin position="10"/>
        <end position="22"/>
    </location>
</feature>
<sequence length="103" mass="11217">MGRAIKRSRATPSGCSTAATDSKTVGASGTRIVGVGYRDMLAQMLQFALQTTQQQASQMSQLLAQTAQIQQQISPKLARKKSDPPRFEGSDRDDLELWSLSTE</sequence>
<proteinExistence type="predicted"/>
<reference evidence="2" key="1">
    <citation type="submission" date="2021-02" db="EMBL/GenBank/DDBJ databases">
        <authorList>
            <person name="Palmer J.M."/>
        </authorList>
    </citation>
    <scope>NUCLEOTIDE SEQUENCE</scope>
    <source>
        <strain evidence="2">SCRP734</strain>
    </source>
</reference>
<evidence type="ECO:0000313" key="3">
    <source>
        <dbReference type="Proteomes" id="UP000694044"/>
    </source>
</evidence>
<feature type="region of interest" description="Disordered" evidence="1">
    <location>
        <begin position="73"/>
        <end position="103"/>
    </location>
</feature>
<keyword evidence="3" id="KW-1185">Reference proteome</keyword>
<dbReference type="OrthoDB" id="129314at2759"/>
<feature type="region of interest" description="Disordered" evidence="1">
    <location>
        <begin position="1"/>
        <end position="22"/>
    </location>
</feature>
<dbReference type="AlphaFoldDB" id="A0A8T1WHV9"/>